<proteinExistence type="predicted"/>
<gene>
    <name evidence="1" type="ORF">ACAOBT_LOCUS14806</name>
</gene>
<dbReference type="Proteomes" id="UP001152888">
    <property type="component" value="Unassembled WGS sequence"/>
</dbReference>
<sequence>MRDAYGAPFVNCSWIGNHLASSEIGLCIARLIMPTSLPEVSAPSAPSAPAVSRPATGYARLVITSTTWHALLVQHVIGSCLRGRSSPYMKTEFSARHTTLRFLTGELLRRMMAAMRKATTKTRRNGCEPPSRRSSCRCYKPISSWIPIRTGRTWNG</sequence>
<evidence type="ECO:0000313" key="1">
    <source>
        <dbReference type="EMBL" id="CAH1982050.1"/>
    </source>
</evidence>
<comment type="caution">
    <text evidence="1">The sequence shown here is derived from an EMBL/GenBank/DDBJ whole genome shotgun (WGS) entry which is preliminary data.</text>
</comment>
<name>A0A9P0KSF4_ACAOB</name>
<protein>
    <submittedName>
        <fullName evidence="1">Uncharacterized protein</fullName>
    </submittedName>
</protein>
<dbReference type="EMBL" id="CAKOFQ010006916">
    <property type="protein sequence ID" value="CAH1982050.1"/>
    <property type="molecule type" value="Genomic_DNA"/>
</dbReference>
<accession>A0A9P0KSF4</accession>
<reference evidence="1" key="1">
    <citation type="submission" date="2022-03" db="EMBL/GenBank/DDBJ databases">
        <authorList>
            <person name="Sayadi A."/>
        </authorList>
    </citation>
    <scope>NUCLEOTIDE SEQUENCE</scope>
</reference>
<evidence type="ECO:0000313" key="2">
    <source>
        <dbReference type="Proteomes" id="UP001152888"/>
    </source>
</evidence>
<dbReference type="AlphaFoldDB" id="A0A9P0KSF4"/>
<organism evidence="1 2">
    <name type="scientific">Acanthoscelides obtectus</name>
    <name type="common">Bean weevil</name>
    <name type="synonym">Bruchus obtectus</name>
    <dbReference type="NCBI Taxonomy" id="200917"/>
    <lineage>
        <taxon>Eukaryota</taxon>
        <taxon>Metazoa</taxon>
        <taxon>Ecdysozoa</taxon>
        <taxon>Arthropoda</taxon>
        <taxon>Hexapoda</taxon>
        <taxon>Insecta</taxon>
        <taxon>Pterygota</taxon>
        <taxon>Neoptera</taxon>
        <taxon>Endopterygota</taxon>
        <taxon>Coleoptera</taxon>
        <taxon>Polyphaga</taxon>
        <taxon>Cucujiformia</taxon>
        <taxon>Chrysomeloidea</taxon>
        <taxon>Chrysomelidae</taxon>
        <taxon>Bruchinae</taxon>
        <taxon>Bruchini</taxon>
        <taxon>Acanthoscelides</taxon>
    </lineage>
</organism>
<keyword evidence="2" id="KW-1185">Reference proteome</keyword>